<protein>
    <submittedName>
        <fullName evidence="2">Iron(III) transport system substrate-binding protein</fullName>
    </submittedName>
</protein>
<dbReference type="RefSeq" id="WP_123690388.1">
    <property type="nucleotide sequence ID" value="NZ_AP019700.1"/>
</dbReference>
<proteinExistence type="predicted"/>
<dbReference type="PROSITE" id="PS51318">
    <property type="entry name" value="TAT"/>
    <property type="match status" value="1"/>
</dbReference>
<dbReference type="Proteomes" id="UP000278222">
    <property type="component" value="Unassembled WGS sequence"/>
</dbReference>
<dbReference type="OrthoDB" id="7374867at2"/>
<dbReference type="InterPro" id="IPR006311">
    <property type="entry name" value="TAT_signal"/>
</dbReference>
<keyword evidence="1" id="KW-0732">Signal</keyword>
<dbReference type="InterPro" id="IPR026045">
    <property type="entry name" value="Ferric-bd"/>
</dbReference>
<evidence type="ECO:0000313" key="2">
    <source>
        <dbReference type="EMBL" id="ROP90906.1"/>
    </source>
</evidence>
<dbReference type="PANTHER" id="PTHR30006">
    <property type="entry name" value="THIAMINE-BINDING PERIPLASMIC PROTEIN-RELATED"/>
    <property type="match status" value="1"/>
</dbReference>
<dbReference type="SUPFAM" id="SSF53850">
    <property type="entry name" value="Periplasmic binding protein-like II"/>
    <property type="match status" value="1"/>
</dbReference>
<gene>
    <name evidence="2" type="ORF">EDC65_2766</name>
</gene>
<accession>A0A3N1LKF0</accession>
<dbReference type="AlphaFoldDB" id="A0A3N1LKF0"/>
<organism evidence="2 3">
    <name type="scientific">Stella humosa</name>
    <dbReference type="NCBI Taxonomy" id="94"/>
    <lineage>
        <taxon>Bacteria</taxon>
        <taxon>Pseudomonadati</taxon>
        <taxon>Pseudomonadota</taxon>
        <taxon>Alphaproteobacteria</taxon>
        <taxon>Rhodospirillales</taxon>
        <taxon>Stellaceae</taxon>
        <taxon>Stella</taxon>
    </lineage>
</organism>
<dbReference type="Pfam" id="PF13343">
    <property type="entry name" value="SBP_bac_6"/>
    <property type="match status" value="1"/>
</dbReference>
<sequence>MTIITRRGLLQAGAALGTVGAMGRFPALAQEMTPHEKQLYEAAKKEGEVTWYSGQLSAEPGEAVGKAFGERYPGLKANVIRSTSQVAFQRLSQDMRARTAQCDIFSSTDSGHYGFLKKEGLLMKYRPKNADGMIEAARKGDPDDMFQTCYFGLYLMGYNTQKVSAADAPKSWTDLLDPKWKDQIAVGHPGYSGAIGIWALLMKQMYGVDYLKKLERNKPQIGRSSMDPVTLMNGGERAIGVAIPSATTLLSISRGNPLKLIYPTDGTVATPAPTAIIANAPHPNAAKLFMEFATGPEYSRVITKLFNESLRPEVPPPVGGRPLNDIKLIMPTMEEAEKGVPEMREVWRDIFGV</sequence>
<name>A0A3N1LKF0_9PROT</name>
<evidence type="ECO:0000313" key="3">
    <source>
        <dbReference type="Proteomes" id="UP000278222"/>
    </source>
</evidence>
<evidence type="ECO:0000256" key="1">
    <source>
        <dbReference type="ARBA" id="ARBA00022729"/>
    </source>
</evidence>
<reference evidence="2 3" key="1">
    <citation type="submission" date="2018-11" db="EMBL/GenBank/DDBJ databases">
        <title>Genomic Encyclopedia of Type Strains, Phase IV (KMG-IV): sequencing the most valuable type-strain genomes for metagenomic binning, comparative biology and taxonomic classification.</title>
        <authorList>
            <person name="Goeker M."/>
        </authorList>
    </citation>
    <scope>NUCLEOTIDE SEQUENCE [LARGE SCALE GENOMIC DNA]</scope>
    <source>
        <strain evidence="2 3">DSM 5900</strain>
    </source>
</reference>
<dbReference type="PIRSF" id="PIRSF002825">
    <property type="entry name" value="CfbpA"/>
    <property type="match status" value="1"/>
</dbReference>
<dbReference type="PANTHER" id="PTHR30006:SF2">
    <property type="entry name" value="ABC TRANSPORTER SUBSTRATE-BINDING PROTEIN"/>
    <property type="match status" value="1"/>
</dbReference>
<dbReference type="EMBL" id="RJKX01000014">
    <property type="protein sequence ID" value="ROP90906.1"/>
    <property type="molecule type" value="Genomic_DNA"/>
</dbReference>
<keyword evidence="3" id="KW-1185">Reference proteome</keyword>
<comment type="caution">
    <text evidence="2">The sequence shown here is derived from an EMBL/GenBank/DDBJ whole genome shotgun (WGS) entry which is preliminary data.</text>
</comment>
<dbReference type="Gene3D" id="3.40.190.10">
    <property type="entry name" value="Periplasmic binding protein-like II"/>
    <property type="match status" value="2"/>
</dbReference>